<sequence>MRVTTFPELPSDLSGLVENVRPFNCETCEVIRSGTTITLRTDDPETKPLPNKSLLDMQWVLHRLTALSGRADVLGLGFASNDNGSDGSLDLDISDEMALREWDVTRAKIKVWVTTDLASPKLMKEVTVHHYG</sequence>
<protein>
    <submittedName>
        <fullName evidence="1">Uncharacterized protein</fullName>
    </submittedName>
</protein>
<name>A0A0G2HWL3_9EURO</name>
<dbReference type="OrthoDB" id="5416097at2759"/>
<evidence type="ECO:0000313" key="2">
    <source>
        <dbReference type="Proteomes" id="UP000034164"/>
    </source>
</evidence>
<accession>A0A0G2HWL3</accession>
<dbReference type="Proteomes" id="UP000034164">
    <property type="component" value="Unassembled WGS sequence"/>
</dbReference>
<dbReference type="EMBL" id="LCZI01001096">
    <property type="protein sequence ID" value="KKZ62463.1"/>
    <property type="molecule type" value="Genomic_DNA"/>
</dbReference>
<dbReference type="AlphaFoldDB" id="A0A0G2HWL3"/>
<reference evidence="2" key="1">
    <citation type="journal article" date="2015" name="PLoS Genet.">
        <title>The dynamic genome and transcriptome of the human fungal pathogen Blastomyces and close relative Emmonsia.</title>
        <authorList>
            <person name="Munoz J.F."/>
            <person name="Gauthier G.M."/>
            <person name="Desjardins C.A."/>
            <person name="Gallo J.E."/>
            <person name="Holder J."/>
            <person name="Sullivan T.D."/>
            <person name="Marty A.J."/>
            <person name="Carmen J.C."/>
            <person name="Chen Z."/>
            <person name="Ding L."/>
            <person name="Gujja S."/>
            <person name="Magrini V."/>
            <person name="Misas E."/>
            <person name="Mitreva M."/>
            <person name="Priest M."/>
            <person name="Saif S."/>
            <person name="Whiston E.A."/>
            <person name="Young S."/>
            <person name="Zeng Q."/>
            <person name="Goldman W.E."/>
            <person name="Mardis E.R."/>
            <person name="Taylor J.W."/>
            <person name="McEwen J.G."/>
            <person name="Clay O.K."/>
            <person name="Klein B.S."/>
            <person name="Cuomo C.A."/>
        </authorList>
    </citation>
    <scope>NUCLEOTIDE SEQUENCE [LARGE SCALE GENOMIC DNA]</scope>
    <source>
        <strain evidence="2">UAMH 3008</strain>
    </source>
</reference>
<proteinExistence type="predicted"/>
<comment type="caution">
    <text evidence="1">The sequence shown here is derived from an EMBL/GenBank/DDBJ whole genome shotgun (WGS) entry which is preliminary data.</text>
</comment>
<dbReference type="VEuPathDB" id="FungiDB:EMCG_03126"/>
<evidence type="ECO:0000313" key="1">
    <source>
        <dbReference type="EMBL" id="KKZ62463.1"/>
    </source>
</evidence>
<organism evidence="1 2">
    <name type="scientific">[Emmonsia] crescens</name>
    <dbReference type="NCBI Taxonomy" id="73230"/>
    <lineage>
        <taxon>Eukaryota</taxon>
        <taxon>Fungi</taxon>
        <taxon>Dikarya</taxon>
        <taxon>Ascomycota</taxon>
        <taxon>Pezizomycotina</taxon>
        <taxon>Eurotiomycetes</taxon>
        <taxon>Eurotiomycetidae</taxon>
        <taxon>Onygenales</taxon>
        <taxon>Ajellomycetaceae</taxon>
        <taxon>Emergomyces</taxon>
    </lineage>
</organism>
<gene>
    <name evidence="1" type="ORF">EMCG_03126</name>
</gene>